<dbReference type="InterPro" id="IPR020449">
    <property type="entry name" value="Tscrpt_reg_AraC-type_HTH"/>
</dbReference>
<proteinExistence type="predicted"/>
<dbReference type="SUPFAM" id="SSF46689">
    <property type="entry name" value="Homeodomain-like"/>
    <property type="match status" value="2"/>
</dbReference>
<sequence>MPIYNEYSMAIRAYNYWKDKPGFLLDADRYEYWAIFAVEEGSFEYTINGYTGQAAAGDFVLCPPQTDFHRRLASGWLTFHFILFDWREGELGEEERKARGVLSRFPDCRFRLLDDDRTLSTLAHFRRLSHSTPNSSFLFKLREHLLNDLWLALYLESVQSAKASPSYQDPLMIEVKSAIQELAYQPFLLMDIAERFHLNKVQLTRRFRRSFGVNPMDYVTQLRIKKARSLLSGSDQTIDRIARSCGYDNGFYFARVFLKHVGLTPSQYRKTHMI</sequence>
<evidence type="ECO:0000256" key="1">
    <source>
        <dbReference type="ARBA" id="ARBA00023015"/>
    </source>
</evidence>
<dbReference type="RefSeq" id="WP_315607784.1">
    <property type="nucleotide sequence ID" value="NZ_CP130318.1"/>
</dbReference>
<dbReference type="SUPFAM" id="SSF51215">
    <property type="entry name" value="Regulatory protein AraC"/>
    <property type="match status" value="1"/>
</dbReference>
<accession>A0AA96LHG2</accession>
<dbReference type="InterPro" id="IPR037923">
    <property type="entry name" value="HTH-like"/>
</dbReference>
<feature type="domain" description="HTH araC/xylS-type" evidence="4">
    <location>
        <begin position="173"/>
        <end position="271"/>
    </location>
</feature>
<keyword evidence="3" id="KW-0804">Transcription</keyword>
<dbReference type="GO" id="GO:0043565">
    <property type="term" value="F:sequence-specific DNA binding"/>
    <property type="evidence" value="ECO:0007669"/>
    <property type="project" value="InterPro"/>
</dbReference>
<dbReference type="KEGG" id="paun:MJA45_13580"/>
<evidence type="ECO:0000313" key="5">
    <source>
        <dbReference type="EMBL" id="WNQ14002.1"/>
    </source>
</evidence>
<dbReference type="PANTHER" id="PTHR43280:SF28">
    <property type="entry name" value="HTH-TYPE TRANSCRIPTIONAL ACTIVATOR RHAS"/>
    <property type="match status" value="1"/>
</dbReference>
<dbReference type="PRINTS" id="PR00032">
    <property type="entry name" value="HTHARAC"/>
</dbReference>
<dbReference type="SMART" id="SM00342">
    <property type="entry name" value="HTH_ARAC"/>
    <property type="match status" value="1"/>
</dbReference>
<dbReference type="EMBL" id="CP130318">
    <property type="protein sequence ID" value="WNQ14002.1"/>
    <property type="molecule type" value="Genomic_DNA"/>
</dbReference>
<evidence type="ECO:0000256" key="3">
    <source>
        <dbReference type="ARBA" id="ARBA00023163"/>
    </source>
</evidence>
<dbReference type="Pfam" id="PF12833">
    <property type="entry name" value="HTH_18"/>
    <property type="match status" value="1"/>
</dbReference>
<gene>
    <name evidence="5" type="ORF">MJA45_13580</name>
</gene>
<keyword evidence="1" id="KW-0805">Transcription regulation</keyword>
<dbReference type="InterPro" id="IPR018060">
    <property type="entry name" value="HTH_AraC"/>
</dbReference>
<dbReference type="GO" id="GO:0003700">
    <property type="term" value="F:DNA-binding transcription factor activity"/>
    <property type="evidence" value="ECO:0007669"/>
    <property type="project" value="InterPro"/>
</dbReference>
<keyword evidence="6" id="KW-1185">Reference proteome</keyword>
<dbReference type="InterPro" id="IPR018062">
    <property type="entry name" value="HTH_AraC-typ_CS"/>
</dbReference>
<evidence type="ECO:0000259" key="4">
    <source>
        <dbReference type="PROSITE" id="PS01124"/>
    </source>
</evidence>
<protein>
    <submittedName>
        <fullName evidence="5">AraC family transcriptional regulator</fullName>
    </submittedName>
</protein>
<name>A0AA96LHG2_9BACL</name>
<dbReference type="InterPro" id="IPR009057">
    <property type="entry name" value="Homeodomain-like_sf"/>
</dbReference>
<dbReference type="Gene3D" id="1.10.10.60">
    <property type="entry name" value="Homeodomain-like"/>
    <property type="match status" value="2"/>
</dbReference>
<dbReference type="AlphaFoldDB" id="A0AA96LHG2"/>
<dbReference type="Proteomes" id="UP001305702">
    <property type="component" value="Chromosome"/>
</dbReference>
<evidence type="ECO:0000256" key="2">
    <source>
        <dbReference type="ARBA" id="ARBA00023125"/>
    </source>
</evidence>
<dbReference type="PROSITE" id="PS00041">
    <property type="entry name" value="HTH_ARAC_FAMILY_1"/>
    <property type="match status" value="1"/>
</dbReference>
<reference evidence="5 6" key="1">
    <citation type="submission" date="2022-02" db="EMBL/GenBank/DDBJ databases">
        <title>Paenibacillus sp. MBLB1776 Whole Genome Shotgun Sequencing.</title>
        <authorList>
            <person name="Hwang C.Y."/>
            <person name="Cho E.-S."/>
            <person name="Seo M.-J."/>
        </authorList>
    </citation>
    <scope>NUCLEOTIDE SEQUENCE [LARGE SCALE GENOMIC DNA]</scope>
    <source>
        <strain evidence="5 6">MBLB1776</strain>
    </source>
</reference>
<evidence type="ECO:0000313" key="6">
    <source>
        <dbReference type="Proteomes" id="UP001305702"/>
    </source>
</evidence>
<dbReference type="PANTHER" id="PTHR43280">
    <property type="entry name" value="ARAC-FAMILY TRANSCRIPTIONAL REGULATOR"/>
    <property type="match status" value="1"/>
</dbReference>
<organism evidence="5 6">
    <name type="scientific">Paenibacillus aurantius</name>
    <dbReference type="NCBI Taxonomy" id="2918900"/>
    <lineage>
        <taxon>Bacteria</taxon>
        <taxon>Bacillati</taxon>
        <taxon>Bacillota</taxon>
        <taxon>Bacilli</taxon>
        <taxon>Bacillales</taxon>
        <taxon>Paenibacillaceae</taxon>
        <taxon>Paenibacillus</taxon>
    </lineage>
</organism>
<keyword evidence="2" id="KW-0238">DNA-binding</keyword>
<dbReference type="PROSITE" id="PS01124">
    <property type="entry name" value="HTH_ARAC_FAMILY_2"/>
    <property type="match status" value="1"/>
</dbReference>